<dbReference type="GO" id="GO:0061798">
    <property type="term" value="F:GTP 3',8'-cyclase activity"/>
    <property type="evidence" value="ECO:0007669"/>
    <property type="project" value="UniProtKB-EC"/>
</dbReference>
<dbReference type="Proteomes" id="UP000485562">
    <property type="component" value="Unassembled WGS sequence"/>
</dbReference>
<dbReference type="AlphaFoldDB" id="A0A1V6C407"/>
<reference evidence="6" key="1">
    <citation type="submission" date="2017-02" db="EMBL/GenBank/DDBJ databases">
        <title>Delving into the versatile metabolic prowess of the omnipresent phylum Bacteroidetes.</title>
        <authorList>
            <person name="Nobu M.K."/>
            <person name="Mei R."/>
            <person name="Narihiro T."/>
            <person name="Kuroda K."/>
            <person name="Liu W.-T."/>
        </authorList>
    </citation>
    <scope>NUCLEOTIDE SEQUENCE</scope>
    <source>
        <strain evidence="6">ADurb.Bin131</strain>
    </source>
</reference>
<evidence type="ECO:0000256" key="3">
    <source>
        <dbReference type="ARBA" id="ARBA00023004"/>
    </source>
</evidence>
<dbReference type="SFLD" id="SFLDG01386">
    <property type="entry name" value="main_SPASM_domain-containing"/>
    <property type="match status" value="1"/>
</dbReference>
<sequence length="469" mass="53979">MSRLKHNIKKYSAKQALTGVLKILPHLSDQNIIRILTIAEKASVNPAFKERVLVIEEKIRQKHPTVEIVKRLNSQLSPNSKKKLITNLFSNAMFEGTRKRQEIFEKEKWRPPFFFVLSPTMRCNLKCTGCYAAQYTKQDVITTEQIDKIFTEAKDLGIYFVTISGGEPFYREDLLDIWKKHNDMFFLVYTNGTLIDEKMAEKLADLGNVAPAISVEGFKEETDKRRGPGVYEKISNAWKYLKEKGVLFGFSATCTKYNAEIIYSDEFIDFMIEQGALFGWYFQYIPIGRMPDTSLMASPEQRAWARDKLEHIRNTRPIILADFWNDGPLAGGCIAGGRVYFHINSQGDIEPCVFTHFTKNNIKDTTIRQALQSDLFKAIQKRQPYSKNLMCPCMIIDNPTVLREIVAETGARPSYTGAESIITESAQFLDEYSKKIHEIWDPVWKERYKEGRALRGIDKEVASKILEEK</sequence>
<comment type="caution">
    <text evidence="6">The sequence shown here is derived from an EMBL/GenBank/DDBJ whole genome shotgun (WGS) entry which is preliminary data.</text>
</comment>
<dbReference type="GO" id="GO:0046872">
    <property type="term" value="F:metal ion binding"/>
    <property type="evidence" value="ECO:0007669"/>
    <property type="project" value="UniProtKB-KW"/>
</dbReference>
<dbReference type="SFLD" id="SFLDG01067">
    <property type="entry name" value="SPASM/twitch_domain_containing"/>
    <property type="match status" value="1"/>
</dbReference>
<dbReference type="InterPro" id="IPR013785">
    <property type="entry name" value="Aldolase_TIM"/>
</dbReference>
<keyword evidence="3" id="KW-0408">Iron</keyword>
<dbReference type="EMBL" id="MWDQ01000152">
    <property type="protein sequence ID" value="OQB71637.1"/>
    <property type="molecule type" value="Genomic_DNA"/>
</dbReference>
<keyword evidence="2" id="KW-0479">Metal-binding</keyword>
<dbReference type="SUPFAM" id="SSF102114">
    <property type="entry name" value="Radical SAM enzymes"/>
    <property type="match status" value="1"/>
</dbReference>
<dbReference type="PANTHER" id="PTHR43524:SF1">
    <property type="entry name" value="RADICAL SAM SUPERFAMILY PROTEIN"/>
    <property type="match status" value="1"/>
</dbReference>
<dbReference type="CDD" id="cd21128">
    <property type="entry name" value="SPASM_rSAM"/>
    <property type="match status" value="1"/>
</dbReference>
<dbReference type="InterPro" id="IPR023885">
    <property type="entry name" value="4Fe4S-binding_SPASM_dom"/>
</dbReference>
<evidence type="ECO:0000259" key="5">
    <source>
        <dbReference type="PROSITE" id="PS51918"/>
    </source>
</evidence>
<evidence type="ECO:0000313" key="6">
    <source>
        <dbReference type="EMBL" id="OQB71637.1"/>
    </source>
</evidence>
<keyword evidence="4" id="KW-0411">Iron-sulfur</keyword>
<keyword evidence="1" id="KW-0949">S-adenosyl-L-methionine</keyword>
<dbReference type="PROSITE" id="PS51918">
    <property type="entry name" value="RADICAL_SAM"/>
    <property type="match status" value="1"/>
</dbReference>
<dbReference type="GO" id="GO:0051536">
    <property type="term" value="F:iron-sulfur cluster binding"/>
    <property type="evidence" value="ECO:0007669"/>
    <property type="project" value="UniProtKB-KW"/>
</dbReference>
<dbReference type="InterPro" id="IPR007197">
    <property type="entry name" value="rSAM"/>
</dbReference>
<dbReference type="CDD" id="cd01335">
    <property type="entry name" value="Radical_SAM"/>
    <property type="match status" value="1"/>
</dbReference>
<accession>A0A1V6C407</accession>
<dbReference type="InterPro" id="IPR058240">
    <property type="entry name" value="rSAM_sf"/>
</dbReference>
<evidence type="ECO:0000256" key="2">
    <source>
        <dbReference type="ARBA" id="ARBA00022723"/>
    </source>
</evidence>
<dbReference type="SFLD" id="SFLDS00029">
    <property type="entry name" value="Radical_SAM"/>
    <property type="match status" value="1"/>
</dbReference>
<proteinExistence type="predicted"/>
<feature type="domain" description="Radical SAM core" evidence="5">
    <location>
        <begin position="109"/>
        <end position="322"/>
    </location>
</feature>
<gene>
    <name evidence="6" type="primary">moaA_3</name>
    <name evidence="6" type="ORF">BWX89_01753</name>
</gene>
<dbReference type="EC" id="4.1.99.22" evidence="6"/>
<dbReference type="Gene3D" id="3.20.20.70">
    <property type="entry name" value="Aldolase class I"/>
    <property type="match status" value="1"/>
</dbReference>
<dbReference type="Pfam" id="PF04055">
    <property type="entry name" value="Radical_SAM"/>
    <property type="match status" value="1"/>
</dbReference>
<evidence type="ECO:0000256" key="4">
    <source>
        <dbReference type="ARBA" id="ARBA00023014"/>
    </source>
</evidence>
<dbReference type="Pfam" id="PF13186">
    <property type="entry name" value="SPASM"/>
    <property type="match status" value="1"/>
</dbReference>
<name>A0A1V6C407_UNCT6</name>
<evidence type="ECO:0000256" key="1">
    <source>
        <dbReference type="ARBA" id="ARBA00022691"/>
    </source>
</evidence>
<keyword evidence="6" id="KW-0456">Lyase</keyword>
<organism evidence="6">
    <name type="scientific">candidate division TA06 bacterium ADurb.Bin131</name>
    <dbReference type="NCBI Taxonomy" id="1852827"/>
    <lineage>
        <taxon>Bacteria</taxon>
        <taxon>Bacteria division TA06</taxon>
    </lineage>
</organism>
<protein>
    <submittedName>
        <fullName evidence="6">Cyclic pyranopterin monophosphate synthase</fullName>
        <ecNumber evidence="6">4.1.99.22</ecNumber>
    </submittedName>
</protein>
<dbReference type="PANTHER" id="PTHR43524">
    <property type="entry name" value="RADICAL SAM SUPERFAMILY PROTEIN"/>
    <property type="match status" value="1"/>
</dbReference>